<keyword evidence="5" id="KW-1133">Transmembrane helix</keyword>
<keyword evidence="5" id="KW-0472">Membrane</keyword>
<dbReference type="EMBL" id="LCCZ01000030">
    <property type="protein sequence ID" value="KKS43564.1"/>
    <property type="molecule type" value="Genomic_DNA"/>
</dbReference>
<dbReference type="InterPro" id="IPR042175">
    <property type="entry name" value="Cell/Rod_MreC_2"/>
</dbReference>
<evidence type="ECO:0000259" key="6">
    <source>
        <dbReference type="Pfam" id="PF04085"/>
    </source>
</evidence>
<evidence type="ECO:0000313" key="7">
    <source>
        <dbReference type="EMBL" id="KKS43564.1"/>
    </source>
</evidence>
<dbReference type="InterPro" id="IPR042177">
    <property type="entry name" value="Cell/Rod_1"/>
</dbReference>
<dbReference type="Gene3D" id="2.40.10.340">
    <property type="entry name" value="Rod shape-determining protein MreC, domain 1"/>
    <property type="match status" value="1"/>
</dbReference>
<comment type="similarity">
    <text evidence="1">Belongs to the MreC family.</text>
</comment>
<feature type="domain" description="Rod shape-determining protein MreC beta-barrel core" evidence="6">
    <location>
        <begin position="125"/>
        <end position="221"/>
    </location>
</feature>
<name>A0A0G0Z495_9BACT</name>
<dbReference type="Gene3D" id="2.40.10.350">
    <property type="entry name" value="Rod shape-determining protein MreC, domain 2"/>
    <property type="match status" value="1"/>
</dbReference>
<evidence type="ECO:0000256" key="5">
    <source>
        <dbReference type="SAM" id="Phobius"/>
    </source>
</evidence>
<evidence type="ECO:0000256" key="1">
    <source>
        <dbReference type="ARBA" id="ARBA00009369"/>
    </source>
</evidence>
<feature type="transmembrane region" description="Helical" evidence="5">
    <location>
        <begin position="12"/>
        <end position="30"/>
    </location>
</feature>
<keyword evidence="3" id="KW-0133">Cell shape</keyword>
<dbReference type="InterPro" id="IPR007221">
    <property type="entry name" value="MreC"/>
</dbReference>
<protein>
    <recommendedName>
        <fullName evidence="2">Cell shape-determining protein MreC</fullName>
    </recommendedName>
    <alternativeName>
        <fullName evidence="4">Cell shape protein MreC</fullName>
    </alternativeName>
</protein>
<evidence type="ECO:0000256" key="4">
    <source>
        <dbReference type="ARBA" id="ARBA00032089"/>
    </source>
</evidence>
<proteinExistence type="inferred from homology"/>
<sequence>MFQPIKKQITALASLIIVVIAILWWTAAVWQGPVNYWLMSALTGFFKWQGQAAQILQDGQNISVSIQEIALEQDKKIIDMEKKLLDLWNKVKKEKIGVTPAYLVAGRGADIYNVAIFEGDAPPLGAAVVSADGFLIGRVFSVSGSIVLVWPITGANFKLSARLVDQPNFNAVLQADMSGLLRLSQLPREVAIKENALVETSAFDNIIPEGLAVASVKGVFTDVAVAPEAALLPLFLSVWSQPVLMEWKR</sequence>
<reference evidence="7 8" key="1">
    <citation type="journal article" date="2015" name="Nature">
        <title>rRNA introns, odd ribosomes, and small enigmatic genomes across a large radiation of phyla.</title>
        <authorList>
            <person name="Brown C.T."/>
            <person name="Hug L.A."/>
            <person name="Thomas B.C."/>
            <person name="Sharon I."/>
            <person name="Castelle C.J."/>
            <person name="Singh A."/>
            <person name="Wilkins M.J."/>
            <person name="Williams K.H."/>
            <person name="Banfield J.F."/>
        </authorList>
    </citation>
    <scope>NUCLEOTIDE SEQUENCE [LARGE SCALE GENOMIC DNA]</scope>
</reference>
<dbReference type="GO" id="GO:0005886">
    <property type="term" value="C:plasma membrane"/>
    <property type="evidence" value="ECO:0007669"/>
    <property type="project" value="TreeGrafter"/>
</dbReference>
<dbReference type="PANTHER" id="PTHR34138:SF1">
    <property type="entry name" value="CELL SHAPE-DETERMINING PROTEIN MREC"/>
    <property type="match status" value="1"/>
</dbReference>
<dbReference type="AlphaFoldDB" id="A0A0G0Z495"/>
<organism evidence="7 8">
    <name type="scientific">candidate division CPR1 bacterium GW2011_GWA2_42_17</name>
    <dbReference type="NCBI Taxonomy" id="1618341"/>
    <lineage>
        <taxon>Bacteria</taxon>
        <taxon>candidate division CPR1</taxon>
    </lineage>
</organism>
<accession>A0A0G0Z495</accession>
<evidence type="ECO:0000313" key="8">
    <source>
        <dbReference type="Proteomes" id="UP000034875"/>
    </source>
</evidence>
<gene>
    <name evidence="7" type="ORF">UV05_C0030G0005</name>
</gene>
<dbReference type="GO" id="GO:0008360">
    <property type="term" value="P:regulation of cell shape"/>
    <property type="evidence" value="ECO:0007669"/>
    <property type="project" value="UniProtKB-KW"/>
</dbReference>
<dbReference type="InterPro" id="IPR055342">
    <property type="entry name" value="MreC_beta-barrel_core"/>
</dbReference>
<dbReference type="Proteomes" id="UP000034875">
    <property type="component" value="Unassembled WGS sequence"/>
</dbReference>
<keyword evidence="5" id="KW-0812">Transmembrane</keyword>
<dbReference type="Pfam" id="PF04085">
    <property type="entry name" value="MreC"/>
    <property type="match status" value="1"/>
</dbReference>
<dbReference type="PANTHER" id="PTHR34138">
    <property type="entry name" value="CELL SHAPE-DETERMINING PROTEIN MREC"/>
    <property type="match status" value="1"/>
</dbReference>
<evidence type="ECO:0000256" key="2">
    <source>
        <dbReference type="ARBA" id="ARBA00013855"/>
    </source>
</evidence>
<evidence type="ECO:0000256" key="3">
    <source>
        <dbReference type="ARBA" id="ARBA00022960"/>
    </source>
</evidence>
<comment type="caution">
    <text evidence="7">The sequence shown here is derived from an EMBL/GenBank/DDBJ whole genome shotgun (WGS) entry which is preliminary data.</text>
</comment>